<feature type="non-terminal residue" evidence="1">
    <location>
        <position position="128"/>
    </location>
</feature>
<gene>
    <name evidence="1" type="ORF">NAV_LOCUS10015</name>
</gene>
<evidence type="ECO:0000313" key="1">
    <source>
        <dbReference type="EMBL" id="VBB35224.1"/>
    </source>
</evidence>
<dbReference type="AlphaFoldDB" id="A0A498SNN3"/>
<evidence type="ECO:0000313" key="2">
    <source>
        <dbReference type="Proteomes" id="UP000276991"/>
    </source>
</evidence>
<protein>
    <submittedName>
        <fullName evidence="1">Uncharacterized protein</fullName>
    </submittedName>
</protein>
<dbReference type="Proteomes" id="UP000276991">
    <property type="component" value="Unassembled WGS sequence"/>
</dbReference>
<dbReference type="OrthoDB" id="63891at2759"/>
<organism evidence="1 2">
    <name type="scientific">Acanthocheilonema viteae</name>
    <name type="common">Filarial nematode worm</name>
    <name type="synonym">Dipetalonema viteae</name>
    <dbReference type="NCBI Taxonomy" id="6277"/>
    <lineage>
        <taxon>Eukaryota</taxon>
        <taxon>Metazoa</taxon>
        <taxon>Ecdysozoa</taxon>
        <taxon>Nematoda</taxon>
        <taxon>Chromadorea</taxon>
        <taxon>Rhabditida</taxon>
        <taxon>Spirurina</taxon>
        <taxon>Spiruromorpha</taxon>
        <taxon>Filarioidea</taxon>
        <taxon>Onchocercidae</taxon>
        <taxon>Acanthocheilonema</taxon>
    </lineage>
</organism>
<dbReference type="Gene3D" id="1.25.10.10">
    <property type="entry name" value="Leucine-rich Repeat Variant"/>
    <property type="match status" value="1"/>
</dbReference>
<proteinExistence type="predicted"/>
<keyword evidence="2" id="KW-1185">Reference proteome</keyword>
<dbReference type="EMBL" id="UPTC01005149">
    <property type="protein sequence ID" value="VBB35224.1"/>
    <property type="molecule type" value="Genomic_DNA"/>
</dbReference>
<sequence length="128" mass="14371">MGNVLDDLNFKVVALCLDVLRLTLEKVGSLLAPYIQQIIGLISKHFGNQKSAIKQQIMAISMITMKNCSPKSVISYLCIYSEHRNSRIREEILNIMTAALLKFDSRSINLKAIADVVVPLLADQKRRV</sequence>
<accession>A0A498SNN3</accession>
<feature type="non-terminal residue" evidence="1">
    <location>
        <position position="1"/>
    </location>
</feature>
<reference evidence="1 2" key="1">
    <citation type="submission" date="2018-08" db="EMBL/GenBank/DDBJ databases">
        <authorList>
            <person name="Laetsch R D."/>
            <person name="Stevens L."/>
            <person name="Kumar S."/>
            <person name="Blaxter L. M."/>
        </authorList>
    </citation>
    <scope>NUCLEOTIDE SEQUENCE [LARGE SCALE GENOMIC DNA]</scope>
</reference>
<dbReference type="InterPro" id="IPR016024">
    <property type="entry name" value="ARM-type_fold"/>
</dbReference>
<dbReference type="InterPro" id="IPR011989">
    <property type="entry name" value="ARM-like"/>
</dbReference>
<name>A0A498SNN3_ACAVI</name>
<dbReference type="SUPFAM" id="SSF48371">
    <property type="entry name" value="ARM repeat"/>
    <property type="match status" value="1"/>
</dbReference>